<protein>
    <submittedName>
        <fullName evidence="1">Uncharacterized protein</fullName>
    </submittedName>
</protein>
<proteinExistence type="predicted"/>
<evidence type="ECO:0000313" key="1">
    <source>
        <dbReference type="EMBL" id="PES87053.1"/>
    </source>
</evidence>
<dbReference type="Proteomes" id="UP000220900">
    <property type="component" value="Unassembled WGS sequence"/>
</dbReference>
<evidence type="ECO:0000313" key="2">
    <source>
        <dbReference type="Proteomes" id="UP000220900"/>
    </source>
</evidence>
<dbReference type="EMBL" id="NTZF01000062">
    <property type="protein sequence ID" value="PES87053.1"/>
    <property type="molecule type" value="Genomic_DNA"/>
</dbReference>
<accession>A0A2A8LE28</accession>
<organism evidence="1 2">
    <name type="scientific">Bacillus cereus</name>
    <dbReference type="NCBI Taxonomy" id="1396"/>
    <lineage>
        <taxon>Bacteria</taxon>
        <taxon>Bacillati</taxon>
        <taxon>Bacillota</taxon>
        <taxon>Bacilli</taxon>
        <taxon>Bacillales</taxon>
        <taxon>Bacillaceae</taxon>
        <taxon>Bacillus</taxon>
        <taxon>Bacillus cereus group</taxon>
    </lineage>
</organism>
<gene>
    <name evidence="1" type="ORF">CN491_26695</name>
</gene>
<sequence length="87" mass="10517">MRRAKEHVFLKEHHLVTRYGRFNPDYPIAQGWKRLESGNFLKEDMDLLRHEIFESRFEGIFKTDYKTAHNATVKSGRPWEIPEIDRE</sequence>
<comment type="caution">
    <text evidence="1">The sequence shown here is derived from an EMBL/GenBank/DDBJ whole genome shotgun (WGS) entry which is preliminary data.</text>
</comment>
<reference evidence="1 2" key="1">
    <citation type="submission" date="2017-09" db="EMBL/GenBank/DDBJ databases">
        <title>Large-scale bioinformatics analysis of Bacillus genomes uncovers conserved roles of natural products in bacterial physiology.</title>
        <authorList>
            <consortium name="Agbiome Team Llc"/>
            <person name="Bleich R.M."/>
            <person name="Grubbs K.J."/>
            <person name="Santa Maria K.C."/>
            <person name="Allen S.E."/>
            <person name="Farag S."/>
            <person name="Shank E.A."/>
            <person name="Bowers A."/>
        </authorList>
    </citation>
    <scope>NUCLEOTIDE SEQUENCE [LARGE SCALE GENOMIC DNA]</scope>
    <source>
        <strain evidence="1 2">AFS002368</strain>
    </source>
</reference>
<name>A0A2A8LE28_BACCE</name>
<dbReference type="AlphaFoldDB" id="A0A2A8LE28"/>